<dbReference type="EMBL" id="JAAQYP010000015">
    <property type="protein sequence ID" value="NNA95851.1"/>
    <property type="molecule type" value="Genomic_DNA"/>
</dbReference>
<gene>
    <name evidence="1" type="ORF">HBO33_11780</name>
</gene>
<reference evidence="1 2" key="1">
    <citation type="journal article" date="2020" name="Front. Microbiol.">
        <title>Genetic Organization of the aprX-lipA2 Operon Affects the Proteolytic Potential of Pseudomonas Species in Milk.</title>
        <authorList>
            <person name="Maier C."/>
            <person name="Huptas C."/>
            <person name="von Neubeck M."/>
            <person name="Scherer S."/>
            <person name="Wenning M."/>
            <person name="Lucking G."/>
        </authorList>
    </citation>
    <scope>NUCLEOTIDE SEQUENCE [LARGE SCALE GENOMIC DNA]</scope>
    <source>
        <strain evidence="1 2">G4779</strain>
    </source>
</reference>
<sequence>MNTLKRQPVSELLRLEPKLQRFSERQIEVAQTWAMHFQLAPSVLIAFIKRYLHNTTHTRCWCVPLEGTDQHPRPVLARIGNRLQYFDGKQLKVCRITPSDRVHKKKPSTSVAHQLLLRFEARWYAGGLLTSFCKSAGEVAKALSVEDLGGFGRRGFDSMVSNNRYFNPRTRFYLTQMGSTLKRFCQCLDQELLFAIRSVQCPSPKLYNWLAQGDRQRRLQALKAQPVLIPLLVLVTQWPWPWDDQQQIYMNSPWDELQECRPSWSGDGSLIETQECLIGRIADAGLPLTDTLAWLLRAPRASVRYLGQQRVFDTGSALTLISRDGPEGPLHRLLLGASLGNRRPSTKVHWKAFFATLDKIPLELRGQSVDWNRLLSGCPTDWSDPAWPHIADNLQDLNELFNNIDYCAGPIANNEAPQRVKKFIATATYHQIASLIDDFHQALVDIRTALDATDPHTQADLLTPWASLLLFPSEGIVSPNGLQIVELRCPADLDAEHRALGHCIDTYDYSAYGGYCRLISIREHGKSLASAELQLRVHPHDEDPPAHWHRRHLATEQLRGQNNKTPKSGSRVDRAYQWFWAKVQSGDIPVNLEWPDITGSIPRYTSRNRKSLHAQACVEWVNQRLSKI</sequence>
<protein>
    <submittedName>
        <fullName evidence="1">Uncharacterized protein</fullName>
    </submittedName>
</protein>
<proteinExistence type="predicted"/>
<dbReference type="Proteomes" id="UP000542111">
    <property type="component" value="Unassembled WGS sequence"/>
</dbReference>
<comment type="caution">
    <text evidence="1">The sequence shown here is derived from an EMBL/GenBank/DDBJ whole genome shotgun (WGS) entry which is preliminary data.</text>
</comment>
<dbReference type="RefSeq" id="WP_169897738.1">
    <property type="nucleotide sequence ID" value="NZ_JAAQYP010000015.1"/>
</dbReference>
<organism evidence="1 2">
    <name type="scientific">Pseudomonas gessardii</name>
    <dbReference type="NCBI Taxonomy" id="78544"/>
    <lineage>
        <taxon>Bacteria</taxon>
        <taxon>Pseudomonadati</taxon>
        <taxon>Pseudomonadota</taxon>
        <taxon>Gammaproteobacteria</taxon>
        <taxon>Pseudomonadales</taxon>
        <taxon>Pseudomonadaceae</taxon>
        <taxon>Pseudomonas</taxon>
    </lineage>
</organism>
<evidence type="ECO:0000313" key="2">
    <source>
        <dbReference type="Proteomes" id="UP000542111"/>
    </source>
</evidence>
<accession>A0A7Y1QKL5</accession>
<dbReference type="AlphaFoldDB" id="A0A7Y1QKL5"/>
<evidence type="ECO:0000313" key="1">
    <source>
        <dbReference type="EMBL" id="NNA95851.1"/>
    </source>
</evidence>
<name>A0A7Y1QKL5_9PSED</name>